<feature type="transmembrane region" description="Helical" evidence="1">
    <location>
        <begin position="158"/>
        <end position="175"/>
    </location>
</feature>
<accession>A0DLD0</accession>
<dbReference type="OrthoDB" id="307430at2759"/>
<dbReference type="InParanoid" id="A0DLD0"/>
<dbReference type="HOGENOM" id="CLU_126277_0_0_1"/>
<dbReference type="GeneID" id="5037029"/>
<evidence type="ECO:0000313" key="2">
    <source>
        <dbReference type="EMBL" id="CAK83847.1"/>
    </source>
</evidence>
<dbReference type="OMA" id="IIQIVMF"/>
<sequence>MKRQSESNFVKEKYFFQDRDTIEDPLANSIDEYLKGSNKRIYGFALVSFVFLLLLIPPIILEPNLLELIVLPQKGVTFVVTKNLNAPITFEIISAQSYSIQNVQLYLDGNAIEQFTIYQELISNSTHTITSNKSFQLSINLMILAVRLISQFTYIPESYLIIQIVMFVLSFLYLIQELLRKKKF</sequence>
<protein>
    <submittedName>
        <fullName evidence="2">Uncharacterized protein</fullName>
    </submittedName>
</protein>
<dbReference type="RefSeq" id="XP_001451244.1">
    <property type="nucleotide sequence ID" value="XM_001451207.1"/>
</dbReference>
<evidence type="ECO:0000313" key="3">
    <source>
        <dbReference type="Proteomes" id="UP000000600"/>
    </source>
</evidence>
<dbReference type="KEGG" id="ptm:GSPATT00018164001"/>
<reference evidence="2 3" key="1">
    <citation type="journal article" date="2006" name="Nature">
        <title>Global trends of whole-genome duplications revealed by the ciliate Paramecium tetraurelia.</title>
        <authorList>
            <consortium name="Genoscope"/>
            <person name="Aury J.-M."/>
            <person name="Jaillon O."/>
            <person name="Duret L."/>
            <person name="Noel B."/>
            <person name="Jubin C."/>
            <person name="Porcel B.M."/>
            <person name="Segurens B."/>
            <person name="Daubin V."/>
            <person name="Anthouard V."/>
            <person name="Aiach N."/>
            <person name="Arnaiz O."/>
            <person name="Billaut A."/>
            <person name="Beisson J."/>
            <person name="Blanc I."/>
            <person name="Bouhouche K."/>
            <person name="Camara F."/>
            <person name="Duharcourt S."/>
            <person name="Guigo R."/>
            <person name="Gogendeau D."/>
            <person name="Katinka M."/>
            <person name="Keller A.-M."/>
            <person name="Kissmehl R."/>
            <person name="Klotz C."/>
            <person name="Koll F."/>
            <person name="Le Moue A."/>
            <person name="Lepere C."/>
            <person name="Malinsky S."/>
            <person name="Nowacki M."/>
            <person name="Nowak J.K."/>
            <person name="Plattner H."/>
            <person name="Poulain J."/>
            <person name="Ruiz F."/>
            <person name="Serrano V."/>
            <person name="Zagulski M."/>
            <person name="Dessen P."/>
            <person name="Betermier M."/>
            <person name="Weissenbach J."/>
            <person name="Scarpelli C."/>
            <person name="Schachter V."/>
            <person name="Sperling L."/>
            <person name="Meyer E."/>
            <person name="Cohen J."/>
            <person name="Wincker P."/>
        </authorList>
    </citation>
    <scope>NUCLEOTIDE SEQUENCE [LARGE SCALE GENOMIC DNA]</scope>
    <source>
        <strain evidence="2 3">Stock d4-2</strain>
    </source>
</reference>
<organism evidence="2 3">
    <name type="scientific">Paramecium tetraurelia</name>
    <dbReference type="NCBI Taxonomy" id="5888"/>
    <lineage>
        <taxon>Eukaryota</taxon>
        <taxon>Sar</taxon>
        <taxon>Alveolata</taxon>
        <taxon>Ciliophora</taxon>
        <taxon>Intramacronucleata</taxon>
        <taxon>Oligohymenophorea</taxon>
        <taxon>Peniculida</taxon>
        <taxon>Parameciidae</taxon>
        <taxon>Paramecium</taxon>
    </lineage>
</organism>
<evidence type="ECO:0000256" key="1">
    <source>
        <dbReference type="SAM" id="Phobius"/>
    </source>
</evidence>
<keyword evidence="3" id="KW-1185">Reference proteome</keyword>
<proteinExistence type="predicted"/>
<feature type="transmembrane region" description="Helical" evidence="1">
    <location>
        <begin position="41"/>
        <end position="61"/>
    </location>
</feature>
<gene>
    <name evidence="2" type="ORF">GSPATT00018164001</name>
</gene>
<keyword evidence="1" id="KW-1133">Transmembrane helix</keyword>
<dbReference type="EMBL" id="CT868485">
    <property type="protein sequence ID" value="CAK83847.1"/>
    <property type="molecule type" value="Genomic_DNA"/>
</dbReference>
<dbReference type="AlphaFoldDB" id="A0DLD0"/>
<keyword evidence="1" id="KW-0472">Membrane</keyword>
<keyword evidence="1" id="KW-0812">Transmembrane</keyword>
<name>A0DLD0_PARTE</name>
<dbReference type="Proteomes" id="UP000000600">
    <property type="component" value="Unassembled WGS sequence"/>
</dbReference>